<feature type="domain" description="Coenzyme Q-binding protein COQ10 START" evidence="3">
    <location>
        <begin position="41"/>
        <end position="157"/>
    </location>
</feature>
<accession>A0A6I4TSS2</accession>
<proteinExistence type="inferred from homology"/>
<dbReference type="PANTHER" id="PTHR33824">
    <property type="entry name" value="POLYKETIDE CYCLASE/DEHYDRASE AND LIPID TRANSPORT SUPERFAMILY PROTEIN"/>
    <property type="match status" value="1"/>
</dbReference>
<feature type="region of interest" description="Disordered" evidence="2">
    <location>
        <begin position="1"/>
        <end position="32"/>
    </location>
</feature>
<dbReference type="EMBL" id="WTYJ01000001">
    <property type="protein sequence ID" value="MXO98996.1"/>
    <property type="molecule type" value="Genomic_DNA"/>
</dbReference>
<dbReference type="Gene3D" id="3.30.530.20">
    <property type="match status" value="1"/>
</dbReference>
<dbReference type="PANTHER" id="PTHR33824:SF7">
    <property type="entry name" value="POLYKETIDE CYCLASE_DEHYDRASE AND LIPID TRANSPORT SUPERFAMILY PROTEIN"/>
    <property type="match status" value="1"/>
</dbReference>
<dbReference type="OrthoDB" id="9797595at2"/>
<gene>
    <name evidence="4" type="ORF">GRI97_08345</name>
</gene>
<dbReference type="Proteomes" id="UP000469430">
    <property type="component" value="Unassembled WGS sequence"/>
</dbReference>
<dbReference type="RefSeq" id="WP_161390580.1">
    <property type="nucleotide sequence ID" value="NZ_JBHSCP010000001.1"/>
</dbReference>
<dbReference type="CDD" id="cd07817">
    <property type="entry name" value="SRPBCC_8"/>
    <property type="match status" value="1"/>
</dbReference>
<reference evidence="4 5" key="1">
    <citation type="submission" date="2019-12" db="EMBL/GenBank/DDBJ databases">
        <title>Genomic-based taxomic classification of the family Erythrobacteraceae.</title>
        <authorList>
            <person name="Xu L."/>
        </authorList>
    </citation>
    <scope>NUCLEOTIDE SEQUENCE [LARGE SCALE GENOMIC DNA]</scope>
    <source>
        <strain evidence="4 5">S36</strain>
    </source>
</reference>
<dbReference type="SUPFAM" id="SSF55961">
    <property type="entry name" value="Bet v1-like"/>
    <property type="match status" value="1"/>
</dbReference>
<evidence type="ECO:0000259" key="3">
    <source>
        <dbReference type="Pfam" id="PF03364"/>
    </source>
</evidence>
<evidence type="ECO:0000256" key="1">
    <source>
        <dbReference type="ARBA" id="ARBA00008918"/>
    </source>
</evidence>
<feature type="compositionally biased region" description="Basic and acidic residues" evidence="2">
    <location>
        <begin position="1"/>
        <end position="18"/>
    </location>
</feature>
<name>A0A6I4TSS2_9SPHN</name>
<dbReference type="InterPro" id="IPR023393">
    <property type="entry name" value="START-like_dom_sf"/>
</dbReference>
<comment type="caution">
    <text evidence="4">The sequence shown here is derived from an EMBL/GenBank/DDBJ whole genome shotgun (WGS) entry which is preliminary data.</text>
</comment>
<sequence length="191" mass="21178">MVAPHDDAPITTSKRTEKTAQAAENIADPKGSSLVGRSVTINRPRHELYVQWRDFSQFPNFMENVERVEMIDDVTSHWAVKGPGGSTIEWDAIITQDQPDSLIAWSSADGADVANSGRVEFHDAGERGTIVTATILYDPPAGILGRLVAKLFQREPAIQTRRDLRRFKQLMETGEVATSARTTKELEEETA</sequence>
<evidence type="ECO:0000313" key="5">
    <source>
        <dbReference type="Proteomes" id="UP000469430"/>
    </source>
</evidence>
<dbReference type="Pfam" id="PF03364">
    <property type="entry name" value="Polyketide_cyc"/>
    <property type="match status" value="1"/>
</dbReference>
<dbReference type="InterPro" id="IPR047137">
    <property type="entry name" value="ORF3"/>
</dbReference>
<evidence type="ECO:0000256" key="2">
    <source>
        <dbReference type="SAM" id="MobiDB-lite"/>
    </source>
</evidence>
<comment type="similarity">
    <text evidence="1">Belongs to the ribosome association toxin RatA family.</text>
</comment>
<evidence type="ECO:0000313" key="4">
    <source>
        <dbReference type="EMBL" id="MXO98996.1"/>
    </source>
</evidence>
<protein>
    <submittedName>
        <fullName evidence="4">Cyclase</fullName>
    </submittedName>
</protein>
<keyword evidence="5" id="KW-1185">Reference proteome</keyword>
<organism evidence="4 5">
    <name type="scientific">Croceibacterium xixiisoli</name>
    <dbReference type="NCBI Taxonomy" id="1476466"/>
    <lineage>
        <taxon>Bacteria</taxon>
        <taxon>Pseudomonadati</taxon>
        <taxon>Pseudomonadota</taxon>
        <taxon>Alphaproteobacteria</taxon>
        <taxon>Sphingomonadales</taxon>
        <taxon>Erythrobacteraceae</taxon>
        <taxon>Croceibacterium</taxon>
    </lineage>
</organism>
<dbReference type="AlphaFoldDB" id="A0A6I4TSS2"/>
<dbReference type="InterPro" id="IPR005031">
    <property type="entry name" value="COQ10_START"/>
</dbReference>